<evidence type="ECO:0000256" key="3">
    <source>
        <dbReference type="ARBA" id="ARBA00022606"/>
    </source>
</evidence>
<evidence type="ECO:0000256" key="5">
    <source>
        <dbReference type="ARBA" id="ARBA00022725"/>
    </source>
</evidence>
<dbReference type="OrthoDB" id="8185860at2759"/>
<comment type="caution">
    <text evidence="11">The sequence shown here is derived from an EMBL/GenBank/DDBJ whole genome shotgun (WGS) entry which is preliminary data.</text>
</comment>
<keyword evidence="6 10" id="KW-1133">Transmembrane helix</keyword>
<evidence type="ECO:0000256" key="8">
    <source>
        <dbReference type="ARBA" id="ARBA00023170"/>
    </source>
</evidence>
<protein>
    <submittedName>
        <fullName evidence="11">(apollo) hypothetical protein</fullName>
    </submittedName>
</protein>
<dbReference type="EMBL" id="CAJQZP010000898">
    <property type="protein sequence ID" value="CAG4995046.1"/>
    <property type="molecule type" value="Genomic_DNA"/>
</dbReference>
<evidence type="ECO:0000256" key="1">
    <source>
        <dbReference type="ARBA" id="ARBA00004651"/>
    </source>
</evidence>
<sequence>MAEEKEAIIADERRFLNNIIKMLNIVNMMLVVTFTSYPLILTLIEYLRTKEVELMLPLLIVYPFNSYDIRYWPFVYLHQIWTGCVTLLGIYSADYLLFTFCTYISIQFRLLQHDMENIIPDLGKNNLTRFRDEEFKKEFVDLIQRHHMCIRAQKPCKLTAMGFADVNLMAFTSILSSSWSYFCLLNTMYTPKN</sequence>
<feature type="transmembrane region" description="Helical" evidence="10">
    <location>
        <begin position="80"/>
        <end position="106"/>
    </location>
</feature>
<keyword evidence="3" id="KW-0716">Sensory transduction</keyword>
<evidence type="ECO:0000313" key="11">
    <source>
        <dbReference type="EMBL" id="CAG4995046.1"/>
    </source>
</evidence>
<proteinExistence type="predicted"/>
<dbReference type="Proteomes" id="UP000691718">
    <property type="component" value="Unassembled WGS sequence"/>
</dbReference>
<dbReference type="GO" id="GO:0004984">
    <property type="term" value="F:olfactory receptor activity"/>
    <property type="evidence" value="ECO:0007669"/>
    <property type="project" value="InterPro"/>
</dbReference>
<dbReference type="AlphaFoldDB" id="A0A8S3X0V2"/>
<dbReference type="GO" id="GO:0005886">
    <property type="term" value="C:plasma membrane"/>
    <property type="evidence" value="ECO:0007669"/>
    <property type="project" value="UniProtKB-SubCell"/>
</dbReference>
<dbReference type="Pfam" id="PF02949">
    <property type="entry name" value="7tm_6"/>
    <property type="match status" value="1"/>
</dbReference>
<evidence type="ECO:0000256" key="7">
    <source>
        <dbReference type="ARBA" id="ARBA00023136"/>
    </source>
</evidence>
<dbReference type="InterPro" id="IPR004117">
    <property type="entry name" value="7tm6_olfct_rcpt"/>
</dbReference>
<evidence type="ECO:0000256" key="9">
    <source>
        <dbReference type="ARBA" id="ARBA00023224"/>
    </source>
</evidence>
<keyword evidence="5" id="KW-0552">Olfaction</keyword>
<keyword evidence="2" id="KW-1003">Cell membrane</keyword>
<accession>A0A8S3X0V2</accession>
<evidence type="ECO:0000256" key="10">
    <source>
        <dbReference type="SAM" id="Phobius"/>
    </source>
</evidence>
<dbReference type="PANTHER" id="PTHR21137:SF35">
    <property type="entry name" value="ODORANT RECEPTOR 19A-RELATED"/>
    <property type="match status" value="1"/>
</dbReference>
<evidence type="ECO:0000256" key="6">
    <source>
        <dbReference type="ARBA" id="ARBA00022989"/>
    </source>
</evidence>
<keyword evidence="9" id="KW-0807">Transducer</keyword>
<evidence type="ECO:0000256" key="4">
    <source>
        <dbReference type="ARBA" id="ARBA00022692"/>
    </source>
</evidence>
<name>A0A8S3X0V2_PARAO</name>
<keyword evidence="4 10" id="KW-0812">Transmembrane</keyword>
<organism evidence="11 12">
    <name type="scientific">Parnassius apollo</name>
    <name type="common">Apollo butterfly</name>
    <name type="synonym">Papilio apollo</name>
    <dbReference type="NCBI Taxonomy" id="110799"/>
    <lineage>
        <taxon>Eukaryota</taxon>
        <taxon>Metazoa</taxon>
        <taxon>Ecdysozoa</taxon>
        <taxon>Arthropoda</taxon>
        <taxon>Hexapoda</taxon>
        <taxon>Insecta</taxon>
        <taxon>Pterygota</taxon>
        <taxon>Neoptera</taxon>
        <taxon>Endopterygota</taxon>
        <taxon>Lepidoptera</taxon>
        <taxon>Glossata</taxon>
        <taxon>Ditrysia</taxon>
        <taxon>Papilionoidea</taxon>
        <taxon>Papilionidae</taxon>
        <taxon>Parnassiinae</taxon>
        <taxon>Parnassini</taxon>
        <taxon>Parnassius</taxon>
        <taxon>Parnassius</taxon>
    </lineage>
</organism>
<comment type="subcellular location">
    <subcellularLocation>
        <location evidence="1">Cell membrane</location>
        <topology evidence="1">Multi-pass membrane protein</topology>
    </subcellularLocation>
</comment>
<evidence type="ECO:0000313" key="12">
    <source>
        <dbReference type="Proteomes" id="UP000691718"/>
    </source>
</evidence>
<reference evidence="11" key="1">
    <citation type="submission" date="2021-04" db="EMBL/GenBank/DDBJ databases">
        <authorList>
            <person name="Tunstrom K."/>
        </authorList>
    </citation>
    <scope>NUCLEOTIDE SEQUENCE</scope>
</reference>
<dbReference type="GO" id="GO:0005549">
    <property type="term" value="F:odorant binding"/>
    <property type="evidence" value="ECO:0007669"/>
    <property type="project" value="InterPro"/>
</dbReference>
<dbReference type="GO" id="GO:0007165">
    <property type="term" value="P:signal transduction"/>
    <property type="evidence" value="ECO:0007669"/>
    <property type="project" value="UniProtKB-KW"/>
</dbReference>
<dbReference type="PANTHER" id="PTHR21137">
    <property type="entry name" value="ODORANT RECEPTOR"/>
    <property type="match status" value="1"/>
</dbReference>
<gene>
    <name evidence="11" type="ORF">PAPOLLO_LOCUS12743</name>
</gene>
<evidence type="ECO:0000256" key="2">
    <source>
        <dbReference type="ARBA" id="ARBA00022475"/>
    </source>
</evidence>
<keyword evidence="12" id="KW-1185">Reference proteome</keyword>
<feature type="transmembrane region" description="Helical" evidence="10">
    <location>
        <begin position="23"/>
        <end position="47"/>
    </location>
</feature>
<keyword evidence="7 10" id="KW-0472">Membrane</keyword>
<keyword evidence="8" id="KW-0675">Receptor</keyword>